<evidence type="ECO:0000256" key="7">
    <source>
        <dbReference type="ARBA" id="ARBA00022801"/>
    </source>
</evidence>
<evidence type="ECO:0000259" key="11">
    <source>
        <dbReference type="Pfam" id="PF00925"/>
    </source>
</evidence>
<dbReference type="GO" id="GO:0003935">
    <property type="term" value="F:GTP cyclohydrolase II activity"/>
    <property type="evidence" value="ECO:0007669"/>
    <property type="project" value="UniProtKB-EC"/>
</dbReference>
<keyword evidence="4" id="KW-0686">Riboflavin biosynthesis</keyword>
<dbReference type="AlphaFoldDB" id="A0A317N9J2"/>
<dbReference type="SUPFAM" id="SSF142695">
    <property type="entry name" value="RibA-like"/>
    <property type="match status" value="1"/>
</dbReference>
<dbReference type="GO" id="GO:0005829">
    <property type="term" value="C:cytosol"/>
    <property type="evidence" value="ECO:0007669"/>
    <property type="project" value="TreeGrafter"/>
</dbReference>
<evidence type="ECO:0000256" key="10">
    <source>
        <dbReference type="ARBA" id="ARBA00049295"/>
    </source>
</evidence>
<gene>
    <name evidence="12" type="ORF">DFR69_110136</name>
</gene>
<keyword evidence="8" id="KW-0862">Zinc</keyword>
<dbReference type="Pfam" id="PF00925">
    <property type="entry name" value="GTP_cyclohydro2"/>
    <property type="match status" value="1"/>
</dbReference>
<dbReference type="CDD" id="cd00641">
    <property type="entry name" value="GTP_cyclohydro2"/>
    <property type="match status" value="1"/>
</dbReference>
<evidence type="ECO:0000256" key="8">
    <source>
        <dbReference type="ARBA" id="ARBA00022833"/>
    </source>
</evidence>
<dbReference type="GO" id="GO:0009231">
    <property type="term" value="P:riboflavin biosynthetic process"/>
    <property type="evidence" value="ECO:0007669"/>
    <property type="project" value="UniProtKB-UniPathway"/>
</dbReference>
<dbReference type="UniPathway" id="UPA00275"/>
<feature type="domain" description="GTP cyclohydrolase II" evidence="11">
    <location>
        <begin position="71"/>
        <end position="202"/>
    </location>
</feature>
<dbReference type="GO" id="GO:0005525">
    <property type="term" value="F:GTP binding"/>
    <property type="evidence" value="ECO:0007669"/>
    <property type="project" value="UniProtKB-KW"/>
</dbReference>
<reference evidence="12 13" key="1">
    <citation type="submission" date="2018-05" db="EMBL/GenBank/DDBJ databases">
        <title>Genomic Encyclopedia of Type Strains, Phase IV (KMG-IV): sequencing the most valuable type-strain genomes for metagenomic binning, comparative biology and taxonomic classification.</title>
        <authorList>
            <person name="Goeker M."/>
        </authorList>
    </citation>
    <scope>NUCLEOTIDE SEQUENCE [LARGE SCALE GENOMIC DNA]</scope>
    <source>
        <strain evidence="12 13">DSM 44717</strain>
    </source>
</reference>
<evidence type="ECO:0000256" key="1">
    <source>
        <dbReference type="ARBA" id="ARBA00001947"/>
    </source>
</evidence>
<dbReference type="InterPro" id="IPR000926">
    <property type="entry name" value="RibA"/>
</dbReference>
<evidence type="ECO:0000256" key="3">
    <source>
        <dbReference type="ARBA" id="ARBA00012762"/>
    </source>
</evidence>
<evidence type="ECO:0000256" key="2">
    <source>
        <dbReference type="ARBA" id="ARBA00004853"/>
    </source>
</evidence>
<evidence type="ECO:0000313" key="13">
    <source>
        <dbReference type="Proteomes" id="UP000246410"/>
    </source>
</evidence>
<name>A0A317N9J2_9NOCA</name>
<keyword evidence="5" id="KW-0479">Metal-binding</keyword>
<dbReference type="InterPro" id="IPR036144">
    <property type="entry name" value="RibA-like_sf"/>
</dbReference>
<protein>
    <recommendedName>
        <fullName evidence="3">GTP cyclohydrolase II</fullName>
        <ecNumber evidence="3">3.5.4.25</ecNumber>
    </recommendedName>
</protein>
<keyword evidence="9" id="KW-0342">GTP-binding</keyword>
<dbReference type="GO" id="GO:0046872">
    <property type="term" value="F:metal ion binding"/>
    <property type="evidence" value="ECO:0007669"/>
    <property type="project" value="UniProtKB-KW"/>
</dbReference>
<evidence type="ECO:0000256" key="9">
    <source>
        <dbReference type="ARBA" id="ARBA00023134"/>
    </source>
</evidence>
<comment type="caution">
    <text evidence="12">The sequence shown here is derived from an EMBL/GenBank/DDBJ whole genome shotgun (WGS) entry which is preliminary data.</text>
</comment>
<dbReference type="EMBL" id="QGTL01000010">
    <property type="protein sequence ID" value="PWV71652.1"/>
    <property type="molecule type" value="Genomic_DNA"/>
</dbReference>
<keyword evidence="13" id="KW-1185">Reference proteome</keyword>
<dbReference type="GO" id="GO:0008686">
    <property type="term" value="F:3,4-dihydroxy-2-butanone-4-phosphate synthase activity"/>
    <property type="evidence" value="ECO:0007669"/>
    <property type="project" value="TreeGrafter"/>
</dbReference>
<dbReference type="PANTHER" id="PTHR21327:SF18">
    <property type="entry name" value="3,4-DIHYDROXY-2-BUTANONE 4-PHOSPHATE SYNTHASE"/>
    <property type="match status" value="1"/>
</dbReference>
<comment type="pathway">
    <text evidence="2">Cofactor biosynthesis; riboflavin biosynthesis; 5-amino-6-(D-ribitylamino)uracil from GTP: step 1/4.</text>
</comment>
<evidence type="ECO:0000256" key="5">
    <source>
        <dbReference type="ARBA" id="ARBA00022723"/>
    </source>
</evidence>
<dbReference type="Proteomes" id="UP000246410">
    <property type="component" value="Unassembled WGS sequence"/>
</dbReference>
<keyword evidence="7 12" id="KW-0378">Hydrolase</keyword>
<dbReference type="RefSeq" id="WP_244198440.1">
    <property type="nucleotide sequence ID" value="NZ_QGTL01000010.1"/>
</dbReference>
<evidence type="ECO:0000256" key="6">
    <source>
        <dbReference type="ARBA" id="ARBA00022741"/>
    </source>
</evidence>
<accession>A0A317N9J2</accession>
<dbReference type="EC" id="3.5.4.25" evidence="3"/>
<sequence length="266" mass="29458">MPCPTPSTQRIPDADTVSEERLTIIDAIPVPPSVAPGLGADDLQPEHQFSRRGAQLRVRVHPIEDPDNGGYLLVFGDLGPAPLVRVHSRCLYGDALGSDDCDCGPELALSMDLIQAEGAGVLAYLEQEGRGAGLVLKAIGYRTSERYDLDTFDSYAKLGLDPDARRYEPVAKALLDIGVHRLRLLTNNPDKLQALAEAGIEVEVLPLAVRLSTERGQRYLDAKVRRRGHMIPRDVGPWAPEYTARAEPVAEERPRTRRRWLFGRRR</sequence>
<dbReference type="PANTHER" id="PTHR21327">
    <property type="entry name" value="GTP CYCLOHYDROLASE II-RELATED"/>
    <property type="match status" value="1"/>
</dbReference>
<dbReference type="InterPro" id="IPR032677">
    <property type="entry name" value="GTP_cyclohydro_II"/>
</dbReference>
<comment type="cofactor">
    <cofactor evidence="1">
        <name>Zn(2+)</name>
        <dbReference type="ChEBI" id="CHEBI:29105"/>
    </cofactor>
</comment>
<proteinExistence type="predicted"/>
<evidence type="ECO:0000256" key="4">
    <source>
        <dbReference type="ARBA" id="ARBA00022619"/>
    </source>
</evidence>
<organism evidence="12 13">
    <name type="scientific">Nocardia neocaledoniensis</name>
    <dbReference type="NCBI Taxonomy" id="236511"/>
    <lineage>
        <taxon>Bacteria</taxon>
        <taxon>Bacillati</taxon>
        <taxon>Actinomycetota</taxon>
        <taxon>Actinomycetes</taxon>
        <taxon>Mycobacteriales</taxon>
        <taxon>Nocardiaceae</taxon>
        <taxon>Nocardia</taxon>
    </lineage>
</organism>
<evidence type="ECO:0000313" key="12">
    <source>
        <dbReference type="EMBL" id="PWV71652.1"/>
    </source>
</evidence>
<dbReference type="Gene3D" id="3.40.50.10990">
    <property type="entry name" value="GTP cyclohydrolase II"/>
    <property type="match status" value="1"/>
</dbReference>
<keyword evidence="6" id="KW-0547">Nucleotide-binding</keyword>
<comment type="catalytic activity">
    <reaction evidence="10">
        <text>GTP + 4 H2O = 2,5-diamino-6-hydroxy-4-(5-phosphoribosylamino)-pyrimidine + formate + 2 phosphate + 3 H(+)</text>
        <dbReference type="Rhea" id="RHEA:23704"/>
        <dbReference type="ChEBI" id="CHEBI:15377"/>
        <dbReference type="ChEBI" id="CHEBI:15378"/>
        <dbReference type="ChEBI" id="CHEBI:15740"/>
        <dbReference type="ChEBI" id="CHEBI:37565"/>
        <dbReference type="ChEBI" id="CHEBI:43474"/>
        <dbReference type="ChEBI" id="CHEBI:58614"/>
        <dbReference type="EC" id="3.5.4.25"/>
    </reaction>
</comment>